<name>A0ABT0IC66_9ACTN</name>
<dbReference type="Pfam" id="PF00582">
    <property type="entry name" value="Usp"/>
    <property type="match status" value="2"/>
</dbReference>
<feature type="domain" description="UspA" evidence="2">
    <location>
        <begin position="6"/>
        <end position="137"/>
    </location>
</feature>
<keyword evidence="4" id="KW-1185">Reference proteome</keyword>
<dbReference type="PRINTS" id="PR01438">
    <property type="entry name" value="UNVRSLSTRESS"/>
</dbReference>
<dbReference type="InterPro" id="IPR006015">
    <property type="entry name" value="Universal_stress_UspA"/>
</dbReference>
<comment type="similarity">
    <text evidence="1">Belongs to the universal stress protein A family.</text>
</comment>
<dbReference type="SUPFAM" id="SSF52402">
    <property type="entry name" value="Adenine nucleotide alpha hydrolases-like"/>
    <property type="match status" value="2"/>
</dbReference>
<accession>A0ABT0IC66</accession>
<evidence type="ECO:0000256" key="1">
    <source>
        <dbReference type="ARBA" id="ARBA00008791"/>
    </source>
</evidence>
<evidence type="ECO:0000313" key="3">
    <source>
        <dbReference type="EMBL" id="MCK8678907.1"/>
    </source>
</evidence>
<sequence length="292" mass="30642">MVDTVITAGVDGSGESMAAVDWAADEAVRHGVPLRLVHAWLWQPVDVPIVQDRDVQERAAHGILRDAQTRAAQRHPELECTAAVVDDTAVSALLREAGRGRTLVLGTRGHGRLLGFLLGSYGQQVIAAAEGPVVSVRAAAPDDARPAEGGEILVGQQGSPRESADVLEFAFRAAAARGAGVRAVRAWNLPPVQAYALGGLEVMDEAGGPVPYEEKALAEALAPWRDRYPHVPVAEHVELGSAGQVLLSQSPGARLVVVGRRVRHAPVGVRIGSVAHAVLHHAPCPVAVVPHS</sequence>
<reference evidence="3 4" key="1">
    <citation type="submission" date="2022-04" db="EMBL/GenBank/DDBJ databases">
        <title>Streptomyces sp. nov. LCR6-01 isolated from Lichen of Dirinaria sp.</title>
        <authorList>
            <person name="Kanchanasin P."/>
            <person name="Tanasupawat S."/>
            <person name="Phongsopitanun W."/>
        </authorList>
    </citation>
    <scope>NUCLEOTIDE SEQUENCE [LARGE SCALE GENOMIC DNA]</scope>
    <source>
        <strain evidence="3 4">LCR6-01</strain>
    </source>
</reference>
<protein>
    <submittedName>
        <fullName evidence="3">Universal stress protein</fullName>
    </submittedName>
</protein>
<evidence type="ECO:0000259" key="2">
    <source>
        <dbReference type="Pfam" id="PF00582"/>
    </source>
</evidence>
<evidence type="ECO:0000313" key="4">
    <source>
        <dbReference type="Proteomes" id="UP001522868"/>
    </source>
</evidence>
<proteinExistence type="inferred from homology"/>
<dbReference type="InterPro" id="IPR014729">
    <property type="entry name" value="Rossmann-like_a/b/a_fold"/>
</dbReference>
<organism evidence="3 4">
    <name type="scientific">Streptomyces lichenis</name>
    <dbReference type="NCBI Taxonomy" id="2306967"/>
    <lineage>
        <taxon>Bacteria</taxon>
        <taxon>Bacillati</taxon>
        <taxon>Actinomycetota</taxon>
        <taxon>Actinomycetes</taxon>
        <taxon>Kitasatosporales</taxon>
        <taxon>Streptomycetaceae</taxon>
        <taxon>Streptomyces</taxon>
    </lineage>
</organism>
<comment type="caution">
    <text evidence="3">The sequence shown here is derived from an EMBL/GenBank/DDBJ whole genome shotgun (WGS) entry which is preliminary data.</text>
</comment>
<gene>
    <name evidence="3" type="ORF">M1O15_16205</name>
</gene>
<dbReference type="PANTHER" id="PTHR46268">
    <property type="entry name" value="STRESS RESPONSE PROTEIN NHAX"/>
    <property type="match status" value="1"/>
</dbReference>
<dbReference type="RefSeq" id="WP_248634551.1">
    <property type="nucleotide sequence ID" value="NZ_JALPTH010000014.1"/>
</dbReference>
<dbReference type="Proteomes" id="UP001522868">
    <property type="component" value="Unassembled WGS sequence"/>
</dbReference>
<dbReference type="InterPro" id="IPR006016">
    <property type="entry name" value="UspA"/>
</dbReference>
<dbReference type="PANTHER" id="PTHR46268:SF6">
    <property type="entry name" value="UNIVERSAL STRESS PROTEIN UP12"/>
    <property type="match status" value="1"/>
</dbReference>
<dbReference type="Gene3D" id="3.40.50.620">
    <property type="entry name" value="HUPs"/>
    <property type="match status" value="2"/>
</dbReference>
<feature type="domain" description="UspA" evidence="2">
    <location>
        <begin position="152"/>
        <end position="290"/>
    </location>
</feature>
<dbReference type="EMBL" id="JALPTH010000014">
    <property type="protein sequence ID" value="MCK8678907.1"/>
    <property type="molecule type" value="Genomic_DNA"/>
</dbReference>